<organism evidence="7 8">
    <name type="scientific">Actinotalea lenta</name>
    <dbReference type="NCBI Taxonomy" id="3064654"/>
    <lineage>
        <taxon>Bacteria</taxon>
        <taxon>Bacillati</taxon>
        <taxon>Actinomycetota</taxon>
        <taxon>Actinomycetes</taxon>
        <taxon>Micrococcales</taxon>
        <taxon>Cellulomonadaceae</taxon>
        <taxon>Actinotalea</taxon>
    </lineage>
</organism>
<dbReference type="InterPro" id="IPR017501">
    <property type="entry name" value="Phage_infect_YhgE_C"/>
</dbReference>
<feature type="transmembrane region" description="Helical" evidence="5">
    <location>
        <begin position="608"/>
        <end position="627"/>
    </location>
</feature>
<keyword evidence="3 5" id="KW-1133">Transmembrane helix</keyword>
<evidence type="ECO:0000259" key="6">
    <source>
        <dbReference type="Pfam" id="PF12698"/>
    </source>
</evidence>
<dbReference type="NCBIfam" id="TIGR03061">
    <property type="entry name" value="pip_yhgE_Nterm"/>
    <property type="match status" value="1"/>
</dbReference>
<reference evidence="7 8" key="1">
    <citation type="submission" date="2023-07" db="EMBL/GenBank/DDBJ databases">
        <title>Description of novel actinomycetes strains, isolated from tidal flat sediment.</title>
        <authorList>
            <person name="Lu C."/>
        </authorList>
    </citation>
    <scope>NUCLEOTIDE SEQUENCE [LARGE SCALE GENOMIC DNA]</scope>
    <source>
        <strain evidence="7 8">SYSU T00b441</strain>
    </source>
</reference>
<evidence type="ECO:0000256" key="1">
    <source>
        <dbReference type="ARBA" id="ARBA00004141"/>
    </source>
</evidence>
<keyword evidence="4 5" id="KW-0472">Membrane</keyword>
<keyword evidence="8" id="KW-1185">Reference proteome</keyword>
<dbReference type="PANTHER" id="PTHR43077">
    <property type="entry name" value="TRANSPORT PERMEASE YVFS-RELATED"/>
    <property type="match status" value="1"/>
</dbReference>
<feature type="transmembrane region" description="Helical" evidence="5">
    <location>
        <begin position="670"/>
        <end position="692"/>
    </location>
</feature>
<evidence type="ECO:0000256" key="4">
    <source>
        <dbReference type="ARBA" id="ARBA00023136"/>
    </source>
</evidence>
<dbReference type="Gene3D" id="3.40.1710.10">
    <property type="entry name" value="abc type-2 transporter like domain"/>
    <property type="match status" value="1"/>
</dbReference>
<dbReference type="RefSeq" id="WP_304599392.1">
    <property type="nucleotide sequence ID" value="NZ_JAUQYP010000001.1"/>
</dbReference>
<feature type="transmembrane region" description="Helical" evidence="5">
    <location>
        <begin position="22"/>
        <end position="43"/>
    </location>
</feature>
<evidence type="ECO:0000313" key="8">
    <source>
        <dbReference type="Proteomes" id="UP001232536"/>
    </source>
</evidence>
<dbReference type="InterPro" id="IPR051328">
    <property type="entry name" value="T7SS_ABC-Transporter"/>
</dbReference>
<sequence length="709" mass="69796">MPALTSTGAELRRFRRGPLPRVAILALVLIPLLYGALYLWAFWDPTGRMNHLPVALVNADRPATTADGSTLAAGDQVTDQLVTDGSLDWVTTSAADAAAGVQDGTYYFAVTIPTGFSAAVASAGGSDPHQARIDVTYNDANSFLASTLGHSAMVQVDDAVRATIGDRAVDSLLVGLGSARDGFATAADGAMTLRQATEQLASGADRVAAGADSAHAGAARLATGASTAADGASRLATGATTTADGATSLAGGAKQAASGAAGLSSGATTLAAGLSRAAAGAATLDSGATTLASGVDQAVGQVDALSQALAAAPGALQDVATYLGARAAAGDTAALAPLREVSDLATSLGDLDPRATATKLAALQAGAHDLADGAATLDTSMGAVTGGASDLADGAHRLAGGTAAVAAGASRLAGATTDLADGAHTLATGTAALADGATTLAAGTATLADGAHGVADGSAKVGDGTATLAAGLTDGAAAIPVDGAATARADVIATPVALDEQHLTEAQGFGEGFAPFFISLALFVGSLITWLLLRPLPTRALATPAGGLRAALAGYWPAATIGLAQVLVMLGVIHWGLGMDLASAVGTAAFTALVALSFLALQQMLNAVLGPAAGKVTILALLMLQLASSGGTYPVETTPAFFRAVHPLLPMSYAVTGLREVITGGVDARLWSSVAVLATLLVGSLALTAWRAGRMRTWTLRRLHPALSI</sequence>
<evidence type="ECO:0000256" key="5">
    <source>
        <dbReference type="SAM" id="Phobius"/>
    </source>
</evidence>
<dbReference type="NCBIfam" id="TIGR03062">
    <property type="entry name" value="pip_yhgE_Cterm"/>
    <property type="match status" value="1"/>
</dbReference>
<keyword evidence="2 5" id="KW-0812">Transmembrane</keyword>
<feature type="transmembrane region" description="Helical" evidence="5">
    <location>
        <begin position="554"/>
        <end position="575"/>
    </location>
</feature>
<dbReference type="EMBL" id="JAUQYP010000001">
    <property type="protein sequence ID" value="MDO8105683.1"/>
    <property type="molecule type" value="Genomic_DNA"/>
</dbReference>
<evidence type="ECO:0000256" key="3">
    <source>
        <dbReference type="ARBA" id="ARBA00022989"/>
    </source>
</evidence>
<feature type="domain" description="ABC-2 type transporter transmembrane" evidence="6">
    <location>
        <begin position="26"/>
        <end position="153"/>
    </location>
</feature>
<comment type="subcellular location">
    <subcellularLocation>
        <location evidence="1">Membrane</location>
        <topology evidence="1">Multi-pass membrane protein</topology>
    </subcellularLocation>
</comment>
<accession>A0ABT9D6M3</accession>
<feature type="transmembrane region" description="Helical" evidence="5">
    <location>
        <begin position="513"/>
        <end position="533"/>
    </location>
</feature>
<evidence type="ECO:0000313" key="7">
    <source>
        <dbReference type="EMBL" id="MDO8105683.1"/>
    </source>
</evidence>
<feature type="transmembrane region" description="Helical" evidence="5">
    <location>
        <begin position="581"/>
        <end position="601"/>
    </location>
</feature>
<dbReference type="PANTHER" id="PTHR43077:SF5">
    <property type="entry name" value="PHAGE INFECTION PROTEIN"/>
    <property type="match status" value="1"/>
</dbReference>
<name>A0ABT9D6M3_9CELL</name>
<dbReference type="InterPro" id="IPR023908">
    <property type="entry name" value="xxxLxxG_rpt"/>
</dbReference>
<feature type="domain" description="ABC-2 type transporter transmembrane" evidence="6">
    <location>
        <begin position="504"/>
        <end position="690"/>
    </location>
</feature>
<evidence type="ECO:0000256" key="2">
    <source>
        <dbReference type="ARBA" id="ARBA00022692"/>
    </source>
</evidence>
<dbReference type="NCBIfam" id="TIGR03057">
    <property type="entry name" value="xxxLxxG_by_4"/>
    <property type="match status" value="2"/>
</dbReference>
<protein>
    <submittedName>
        <fullName evidence="7">YhgE/Pip domain-containing protein</fullName>
    </submittedName>
</protein>
<dbReference type="InterPro" id="IPR017500">
    <property type="entry name" value="Phage_infect_YhgE_N"/>
</dbReference>
<dbReference type="Pfam" id="PF12698">
    <property type="entry name" value="ABC2_membrane_3"/>
    <property type="match status" value="2"/>
</dbReference>
<dbReference type="InterPro" id="IPR013525">
    <property type="entry name" value="ABC2_TM"/>
</dbReference>
<gene>
    <name evidence="7" type="ORF">Q6348_00540</name>
</gene>
<comment type="caution">
    <text evidence="7">The sequence shown here is derived from an EMBL/GenBank/DDBJ whole genome shotgun (WGS) entry which is preliminary data.</text>
</comment>
<dbReference type="Proteomes" id="UP001232536">
    <property type="component" value="Unassembled WGS sequence"/>
</dbReference>
<proteinExistence type="predicted"/>